<accession>A0ABS8S8R0</accession>
<organism evidence="1 2">
    <name type="scientific">Datura stramonium</name>
    <name type="common">Jimsonweed</name>
    <name type="synonym">Common thornapple</name>
    <dbReference type="NCBI Taxonomy" id="4076"/>
    <lineage>
        <taxon>Eukaryota</taxon>
        <taxon>Viridiplantae</taxon>
        <taxon>Streptophyta</taxon>
        <taxon>Embryophyta</taxon>
        <taxon>Tracheophyta</taxon>
        <taxon>Spermatophyta</taxon>
        <taxon>Magnoliopsida</taxon>
        <taxon>eudicotyledons</taxon>
        <taxon>Gunneridae</taxon>
        <taxon>Pentapetalae</taxon>
        <taxon>asterids</taxon>
        <taxon>lamiids</taxon>
        <taxon>Solanales</taxon>
        <taxon>Solanaceae</taxon>
        <taxon>Solanoideae</taxon>
        <taxon>Datureae</taxon>
        <taxon>Datura</taxon>
    </lineage>
</organism>
<gene>
    <name evidence="1" type="ORF">HAX54_027378</name>
</gene>
<evidence type="ECO:0000313" key="1">
    <source>
        <dbReference type="EMBL" id="MCD7455196.1"/>
    </source>
</evidence>
<dbReference type="Proteomes" id="UP000823775">
    <property type="component" value="Unassembled WGS sequence"/>
</dbReference>
<sequence length="114" mass="13200">MTTLDASAGDAPISRCLLVLQHQGINEPLPVAVHISIPEFSLWGIRKPQYLIDRGDTDIEVYPPNINDRVREGPVQRREFNGTIWEHLNHHIWPHPSTLQFSWIKMESRVKQQD</sequence>
<evidence type="ECO:0000313" key="2">
    <source>
        <dbReference type="Proteomes" id="UP000823775"/>
    </source>
</evidence>
<proteinExistence type="predicted"/>
<comment type="caution">
    <text evidence="1">The sequence shown here is derived from an EMBL/GenBank/DDBJ whole genome shotgun (WGS) entry which is preliminary data.</text>
</comment>
<name>A0ABS8S8R0_DATST</name>
<protein>
    <submittedName>
        <fullName evidence="1">Uncharacterized protein</fullName>
    </submittedName>
</protein>
<reference evidence="1 2" key="1">
    <citation type="journal article" date="2021" name="BMC Genomics">
        <title>Datura genome reveals duplications of psychoactive alkaloid biosynthetic genes and high mutation rate following tissue culture.</title>
        <authorList>
            <person name="Rajewski A."/>
            <person name="Carter-House D."/>
            <person name="Stajich J."/>
            <person name="Litt A."/>
        </authorList>
    </citation>
    <scope>NUCLEOTIDE SEQUENCE [LARGE SCALE GENOMIC DNA]</scope>
    <source>
        <strain evidence="1">AR-01</strain>
    </source>
</reference>
<keyword evidence="2" id="KW-1185">Reference proteome</keyword>
<dbReference type="EMBL" id="JACEIK010000332">
    <property type="protein sequence ID" value="MCD7455196.1"/>
    <property type="molecule type" value="Genomic_DNA"/>
</dbReference>